<dbReference type="SUPFAM" id="SSF56281">
    <property type="entry name" value="Metallo-hydrolase/oxidoreductase"/>
    <property type="match status" value="1"/>
</dbReference>
<evidence type="ECO:0000313" key="2">
    <source>
        <dbReference type="Proteomes" id="UP000635071"/>
    </source>
</evidence>
<reference evidence="1" key="2">
    <citation type="submission" date="2020-09" db="EMBL/GenBank/DDBJ databases">
        <authorList>
            <person name="Sun Q."/>
            <person name="Zhou Y."/>
        </authorList>
    </citation>
    <scope>NUCLEOTIDE SEQUENCE</scope>
    <source>
        <strain evidence="1">CGMCC 1.15519</strain>
    </source>
</reference>
<dbReference type="Gene3D" id="3.60.15.10">
    <property type="entry name" value="Ribonuclease Z/Hydroxyacylglutathione hydrolase-like"/>
    <property type="match status" value="1"/>
</dbReference>
<proteinExistence type="predicted"/>
<evidence type="ECO:0000313" key="1">
    <source>
        <dbReference type="EMBL" id="GGE21801.1"/>
    </source>
</evidence>
<reference evidence="1" key="1">
    <citation type="journal article" date="2014" name="Int. J. Syst. Evol. Microbiol.">
        <title>Complete genome sequence of Corynebacterium casei LMG S-19264T (=DSM 44701T), isolated from a smear-ripened cheese.</title>
        <authorList>
            <consortium name="US DOE Joint Genome Institute (JGI-PGF)"/>
            <person name="Walter F."/>
            <person name="Albersmeier A."/>
            <person name="Kalinowski J."/>
            <person name="Ruckert C."/>
        </authorList>
    </citation>
    <scope>NUCLEOTIDE SEQUENCE</scope>
    <source>
        <strain evidence="1">CGMCC 1.15519</strain>
    </source>
</reference>
<dbReference type="PANTHER" id="PTHR30619">
    <property type="entry name" value="DNA INTERNALIZATION/COMPETENCE PROTEIN COMEC/REC2"/>
    <property type="match status" value="1"/>
</dbReference>
<dbReference type="EMBL" id="BMJM01000017">
    <property type="protein sequence ID" value="GGE21801.1"/>
    <property type="molecule type" value="Genomic_DNA"/>
</dbReference>
<protein>
    <recommendedName>
        <fullName evidence="3">MBL fold metallo-hydrolase</fullName>
    </recommendedName>
</protein>
<comment type="caution">
    <text evidence="1">The sequence shown here is derived from an EMBL/GenBank/DDBJ whole genome shotgun (WGS) entry which is preliminary data.</text>
</comment>
<name>A0A917A339_9SPHN</name>
<evidence type="ECO:0008006" key="3">
    <source>
        <dbReference type="Google" id="ProtNLM"/>
    </source>
</evidence>
<keyword evidence="2" id="KW-1185">Reference proteome</keyword>
<sequence length="270" mass="29942">MVDCGFDAKRGWFPSVVYGGQFIDVLVITNLDEDHVEDLPYVWDRVTLGSIYSNPSVTAAALATMKREHGMDEGVRQAHAILSRFRPGHLGKMADSGEVSAWGYSNRYGLDFTDTNNLSVAALVRWGMFTILFAGDLETAGWRTLLHNPAFVADLATVTVFVASHHGRANGRCEEVFEIVRPQIVVFSDDRKQYESQETDAWYRQRVSGIPVLDAVPSGMLPKKRHVYTTRRDGTLTIQVDGTGRYIVTPTRADPPSALRLLGLLSRPAA</sequence>
<accession>A0A917A339</accession>
<dbReference type="PANTHER" id="PTHR30619:SF1">
    <property type="entry name" value="RECOMBINATION PROTEIN 2"/>
    <property type="match status" value="1"/>
</dbReference>
<gene>
    <name evidence="1" type="ORF">GCM10011529_30550</name>
</gene>
<dbReference type="AlphaFoldDB" id="A0A917A339"/>
<dbReference type="Proteomes" id="UP000635071">
    <property type="component" value="Unassembled WGS sequence"/>
</dbReference>
<dbReference type="InterPro" id="IPR036866">
    <property type="entry name" value="RibonucZ/Hydroxyglut_hydro"/>
</dbReference>
<dbReference type="InterPro" id="IPR052159">
    <property type="entry name" value="Competence_DNA_uptake"/>
</dbReference>
<organism evidence="1 2">
    <name type="scientific">Sandarakinorhabdus glacialis</name>
    <dbReference type="NCBI Taxonomy" id="1614636"/>
    <lineage>
        <taxon>Bacteria</taxon>
        <taxon>Pseudomonadati</taxon>
        <taxon>Pseudomonadota</taxon>
        <taxon>Alphaproteobacteria</taxon>
        <taxon>Sphingomonadales</taxon>
        <taxon>Sphingosinicellaceae</taxon>
        <taxon>Sandarakinorhabdus</taxon>
    </lineage>
</organism>